<dbReference type="InterPro" id="IPR051131">
    <property type="entry name" value="NEK_Ser/Thr_kinase_NIMA"/>
</dbReference>
<dbReference type="GO" id="GO:0005524">
    <property type="term" value="F:ATP binding"/>
    <property type="evidence" value="ECO:0007669"/>
    <property type="project" value="UniProtKB-KW"/>
</dbReference>
<dbReference type="SUPFAM" id="SSF56112">
    <property type="entry name" value="Protein kinase-like (PK-like)"/>
    <property type="match status" value="1"/>
</dbReference>
<dbReference type="EC" id="2.7.11.1" evidence="2"/>
<dbReference type="GO" id="GO:0004674">
    <property type="term" value="F:protein serine/threonine kinase activity"/>
    <property type="evidence" value="ECO:0007669"/>
    <property type="project" value="UniProtKB-KW"/>
</dbReference>
<feature type="domain" description="Protein kinase" evidence="10">
    <location>
        <begin position="25"/>
        <end position="263"/>
    </location>
</feature>
<dbReference type="PANTHER" id="PTHR44899:SF8">
    <property type="entry name" value="NIMA-RELATED KINASE 11"/>
    <property type="match status" value="1"/>
</dbReference>
<evidence type="ECO:0000256" key="4">
    <source>
        <dbReference type="ARBA" id="ARBA00022679"/>
    </source>
</evidence>
<evidence type="ECO:0000256" key="5">
    <source>
        <dbReference type="ARBA" id="ARBA00022741"/>
    </source>
</evidence>
<dbReference type="EMBL" id="VHII01000007">
    <property type="protein sequence ID" value="KAF1388549.1"/>
    <property type="molecule type" value="Genomic_DNA"/>
</dbReference>
<keyword evidence="7" id="KW-0067">ATP-binding</keyword>
<dbReference type="InterPro" id="IPR008271">
    <property type="entry name" value="Ser/Thr_kinase_AS"/>
</dbReference>
<accession>A0A6A5FAT8</accession>
<keyword evidence="3" id="KW-0723">Serine/threonine-protein kinase</keyword>
<dbReference type="Pfam" id="PF00069">
    <property type="entry name" value="Pkinase"/>
    <property type="match status" value="2"/>
</dbReference>
<name>A0A6A5FAT8_PERFL</name>
<keyword evidence="5" id="KW-0547">Nucleotide-binding</keyword>
<dbReference type="AlphaFoldDB" id="A0A6A5FAT8"/>
<evidence type="ECO:0000313" key="11">
    <source>
        <dbReference type="EMBL" id="KAF1388549.1"/>
    </source>
</evidence>
<dbReference type="InterPro" id="IPR000719">
    <property type="entry name" value="Prot_kinase_dom"/>
</dbReference>
<evidence type="ECO:0000256" key="3">
    <source>
        <dbReference type="ARBA" id="ARBA00022527"/>
    </source>
</evidence>
<evidence type="ECO:0000256" key="6">
    <source>
        <dbReference type="ARBA" id="ARBA00022777"/>
    </source>
</evidence>
<dbReference type="Gene3D" id="1.10.510.10">
    <property type="entry name" value="Transferase(Phosphotransferase) domain 1"/>
    <property type="match status" value="1"/>
</dbReference>
<proteinExistence type="inferred from homology"/>
<evidence type="ECO:0000256" key="9">
    <source>
        <dbReference type="ARBA" id="ARBA00048679"/>
    </source>
</evidence>
<evidence type="ECO:0000256" key="2">
    <source>
        <dbReference type="ARBA" id="ARBA00012513"/>
    </source>
</evidence>
<dbReference type="PROSITE" id="PS50011">
    <property type="entry name" value="PROTEIN_KINASE_DOM"/>
    <property type="match status" value="1"/>
</dbReference>
<keyword evidence="12" id="KW-1185">Reference proteome</keyword>
<keyword evidence="4" id="KW-0808">Transferase</keyword>
<evidence type="ECO:0000313" key="12">
    <source>
        <dbReference type="Proteomes" id="UP000465112"/>
    </source>
</evidence>
<comment type="catalytic activity">
    <reaction evidence="8">
        <text>L-threonyl-[protein] + ATP = O-phospho-L-threonyl-[protein] + ADP + H(+)</text>
        <dbReference type="Rhea" id="RHEA:46608"/>
        <dbReference type="Rhea" id="RHEA-COMP:11060"/>
        <dbReference type="Rhea" id="RHEA-COMP:11605"/>
        <dbReference type="ChEBI" id="CHEBI:15378"/>
        <dbReference type="ChEBI" id="CHEBI:30013"/>
        <dbReference type="ChEBI" id="CHEBI:30616"/>
        <dbReference type="ChEBI" id="CHEBI:61977"/>
        <dbReference type="ChEBI" id="CHEBI:456216"/>
        <dbReference type="EC" id="2.7.11.1"/>
    </reaction>
</comment>
<reference evidence="11 12" key="1">
    <citation type="submission" date="2019-06" db="EMBL/GenBank/DDBJ databases">
        <title>A chromosome-scale genome assembly of the European perch, Perca fluviatilis.</title>
        <authorList>
            <person name="Roques C."/>
            <person name="Zahm M."/>
            <person name="Cabau C."/>
            <person name="Klopp C."/>
            <person name="Bouchez O."/>
            <person name="Donnadieu C."/>
            <person name="Kuhl H."/>
            <person name="Gislard M."/>
            <person name="Guendouz S."/>
            <person name="Journot L."/>
            <person name="Haffray P."/>
            <person name="Bestin A."/>
            <person name="Morvezen R."/>
            <person name="Feron R."/>
            <person name="Wen M."/>
            <person name="Jouanno E."/>
            <person name="Herpin A."/>
            <person name="Schartl M."/>
            <person name="Postlethwait J."/>
            <person name="Schaerlinger B."/>
            <person name="Chardard D."/>
            <person name="Lecocq T."/>
            <person name="Poncet C."/>
            <person name="Jaffrelo L."/>
            <person name="Lampietro C."/>
            <person name="Guiguen Y."/>
        </authorList>
    </citation>
    <scope>NUCLEOTIDE SEQUENCE [LARGE SCALE GENOMIC DNA]</scope>
    <source>
        <tissue evidence="11">Blood</tissue>
    </source>
</reference>
<dbReference type="PROSITE" id="PS00108">
    <property type="entry name" value="PROTEIN_KINASE_ST"/>
    <property type="match status" value="1"/>
</dbReference>
<evidence type="ECO:0000259" key="10">
    <source>
        <dbReference type="PROSITE" id="PS50011"/>
    </source>
</evidence>
<dbReference type="SMART" id="SM00220">
    <property type="entry name" value="S_TKc"/>
    <property type="match status" value="1"/>
</dbReference>
<gene>
    <name evidence="11" type="ORF">PFLUV_G00091430</name>
</gene>
<evidence type="ECO:0000256" key="7">
    <source>
        <dbReference type="ARBA" id="ARBA00022840"/>
    </source>
</evidence>
<organism evidence="11 12">
    <name type="scientific">Perca fluviatilis</name>
    <name type="common">European perch</name>
    <dbReference type="NCBI Taxonomy" id="8168"/>
    <lineage>
        <taxon>Eukaryota</taxon>
        <taxon>Metazoa</taxon>
        <taxon>Chordata</taxon>
        <taxon>Craniata</taxon>
        <taxon>Vertebrata</taxon>
        <taxon>Euteleostomi</taxon>
        <taxon>Actinopterygii</taxon>
        <taxon>Neopterygii</taxon>
        <taxon>Teleostei</taxon>
        <taxon>Neoteleostei</taxon>
        <taxon>Acanthomorphata</taxon>
        <taxon>Eupercaria</taxon>
        <taxon>Perciformes</taxon>
        <taxon>Percoidei</taxon>
        <taxon>Percidae</taxon>
        <taxon>Percinae</taxon>
        <taxon>Perca</taxon>
    </lineage>
</organism>
<keyword evidence="6" id="KW-0418">Kinase</keyword>
<comment type="catalytic activity">
    <reaction evidence="9">
        <text>L-seryl-[protein] + ATP = O-phospho-L-seryl-[protein] + ADP + H(+)</text>
        <dbReference type="Rhea" id="RHEA:17989"/>
        <dbReference type="Rhea" id="RHEA-COMP:9863"/>
        <dbReference type="Rhea" id="RHEA-COMP:11604"/>
        <dbReference type="ChEBI" id="CHEBI:15378"/>
        <dbReference type="ChEBI" id="CHEBI:29999"/>
        <dbReference type="ChEBI" id="CHEBI:30616"/>
        <dbReference type="ChEBI" id="CHEBI:83421"/>
        <dbReference type="ChEBI" id="CHEBI:456216"/>
        <dbReference type="EC" id="2.7.11.1"/>
    </reaction>
</comment>
<dbReference type="PANTHER" id="PTHR44899">
    <property type="entry name" value="CAMK FAMILY PROTEIN KINASE"/>
    <property type="match status" value="1"/>
</dbReference>
<evidence type="ECO:0000256" key="8">
    <source>
        <dbReference type="ARBA" id="ARBA00047899"/>
    </source>
</evidence>
<protein>
    <recommendedName>
        <fullName evidence="2">non-specific serine/threonine protein kinase</fullName>
        <ecNumber evidence="2">2.7.11.1</ecNumber>
    </recommendedName>
</protein>
<dbReference type="Proteomes" id="UP000465112">
    <property type="component" value="Chromosome 7"/>
</dbReference>
<comment type="caution">
    <text evidence="11">The sequence shown here is derived from an EMBL/GenBank/DDBJ whole genome shotgun (WGS) entry which is preliminary data.</text>
</comment>
<comment type="similarity">
    <text evidence="1">Belongs to the protein kinase superfamily. NEK Ser/Thr protein kinase family. NIMA subfamily.</text>
</comment>
<sequence length="272" mass="29889">MPRFQELESGQAPPPGAGGLVAKRYSILRSLGRGSFGSVYLVRDNRASDGEQLKVLKQIPVGDLRPDETVRATQEAQLLSQLHHPAILSFYHSFLERDAFCIVTEFCQRGSSLIGCSEVFPSSAGHCGRVLHRDLKAKNIFLKRNLVKIGDFGVSCLLMGSCDLATTFTGTPYYMSPEVLNHQGYDSKSDIWALGCLLYEMCVLSHAFQAPSFLAVAMKIVEGETPALPARYSADLNAVLQRMLQKDPASRPSAAELLKTPFMEDNMKVGPF</sequence>
<dbReference type="InterPro" id="IPR011009">
    <property type="entry name" value="Kinase-like_dom_sf"/>
</dbReference>
<evidence type="ECO:0000256" key="1">
    <source>
        <dbReference type="ARBA" id="ARBA00010886"/>
    </source>
</evidence>
<dbReference type="Gene3D" id="3.30.200.20">
    <property type="entry name" value="Phosphorylase Kinase, domain 1"/>
    <property type="match status" value="1"/>
</dbReference>